<name>A0ACC2B5X8_DIPCM</name>
<protein>
    <submittedName>
        <fullName evidence="1">Uncharacterized protein</fullName>
    </submittedName>
</protein>
<sequence>MHMFIFIHLSLSGCLHSSISASVFENPTHESSVINIKSDIDENPSESPCELPFASKGESYCEDERVIVSHNVRDAHKIVSHVMVSHSERDSHVLYTYGYYV</sequence>
<proteinExistence type="predicted"/>
<evidence type="ECO:0000313" key="1">
    <source>
        <dbReference type="EMBL" id="KAJ7525193.1"/>
    </source>
</evidence>
<evidence type="ECO:0000313" key="2">
    <source>
        <dbReference type="Proteomes" id="UP001162992"/>
    </source>
</evidence>
<comment type="caution">
    <text evidence="1">The sequence shown here is derived from an EMBL/GenBank/DDBJ whole genome shotgun (WGS) entry which is preliminary data.</text>
</comment>
<dbReference type="EMBL" id="CM055108">
    <property type="protein sequence ID" value="KAJ7525193.1"/>
    <property type="molecule type" value="Genomic_DNA"/>
</dbReference>
<dbReference type="Proteomes" id="UP001162992">
    <property type="component" value="Chromosome 17"/>
</dbReference>
<gene>
    <name evidence="1" type="ORF">O6H91_17G040900</name>
</gene>
<keyword evidence="2" id="KW-1185">Reference proteome</keyword>
<organism evidence="1 2">
    <name type="scientific">Diphasiastrum complanatum</name>
    <name type="common">Issler's clubmoss</name>
    <name type="synonym">Lycopodium complanatum</name>
    <dbReference type="NCBI Taxonomy" id="34168"/>
    <lineage>
        <taxon>Eukaryota</taxon>
        <taxon>Viridiplantae</taxon>
        <taxon>Streptophyta</taxon>
        <taxon>Embryophyta</taxon>
        <taxon>Tracheophyta</taxon>
        <taxon>Lycopodiopsida</taxon>
        <taxon>Lycopodiales</taxon>
        <taxon>Lycopodiaceae</taxon>
        <taxon>Lycopodioideae</taxon>
        <taxon>Diphasiastrum</taxon>
    </lineage>
</organism>
<accession>A0ACC2B5X8</accession>
<reference evidence="2" key="1">
    <citation type="journal article" date="2024" name="Proc. Natl. Acad. Sci. U.S.A.">
        <title>Extraordinary preservation of gene collinearity over three hundred million years revealed in homosporous lycophytes.</title>
        <authorList>
            <person name="Li C."/>
            <person name="Wickell D."/>
            <person name="Kuo L.Y."/>
            <person name="Chen X."/>
            <person name="Nie B."/>
            <person name="Liao X."/>
            <person name="Peng D."/>
            <person name="Ji J."/>
            <person name="Jenkins J."/>
            <person name="Williams M."/>
            <person name="Shu S."/>
            <person name="Plott C."/>
            <person name="Barry K."/>
            <person name="Rajasekar S."/>
            <person name="Grimwood J."/>
            <person name="Han X."/>
            <person name="Sun S."/>
            <person name="Hou Z."/>
            <person name="He W."/>
            <person name="Dai G."/>
            <person name="Sun C."/>
            <person name="Schmutz J."/>
            <person name="Leebens-Mack J.H."/>
            <person name="Li F.W."/>
            <person name="Wang L."/>
        </authorList>
    </citation>
    <scope>NUCLEOTIDE SEQUENCE [LARGE SCALE GENOMIC DNA]</scope>
    <source>
        <strain evidence="2">cv. PW_Plant_1</strain>
    </source>
</reference>